<dbReference type="Proteomes" id="UP000199603">
    <property type="component" value="Unassembled WGS sequence"/>
</dbReference>
<dbReference type="Gene3D" id="3.50.50.60">
    <property type="entry name" value="FAD/NAD(P)-binding domain"/>
    <property type="match status" value="1"/>
</dbReference>
<dbReference type="Pfam" id="PF13450">
    <property type="entry name" value="NAD_binding_8"/>
    <property type="match status" value="1"/>
</dbReference>
<dbReference type="InterPro" id="IPR036188">
    <property type="entry name" value="FAD/NAD-bd_sf"/>
</dbReference>
<dbReference type="OrthoDB" id="5792777at2"/>
<keyword evidence="2" id="KW-1185">Reference proteome</keyword>
<dbReference type="Gene3D" id="3.90.660.10">
    <property type="match status" value="1"/>
</dbReference>
<organism evidence="1 2">
    <name type="scientific">Aquimonas voraii</name>
    <dbReference type="NCBI Taxonomy" id="265719"/>
    <lineage>
        <taxon>Bacteria</taxon>
        <taxon>Pseudomonadati</taxon>
        <taxon>Pseudomonadota</taxon>
        <taxon>Gammaproteobacteria</taxon>
        <taxon>Lysobacterales</taxon>
        <taxon>Lysobacteraceae</taxon>
        <taxon>Aquimonas</taxon>
    </lineage>
</organism>
<evidence type="ECO:0000313" key="2">
    <source>
        <dbReference type="Proteomes" id="UP000199603"/>
    </source>
</evidence>
<evidence type="ECO:0000313" key="1">
    <source>
        <dbReference type="EMBL" id="SDD69956.1"/>
    </source>
</evidence>
<reference evidence="1 2" key="1">
    <citation type="submission" date="2016-10" db="EMBL/GenBank/DDBJ databases">
        <authorList>
            <person name="de Groot N.N."/>
        </authorList>
    </citation>
    <scope>NUCLEOTIDE SEQUENCE [LARGE SCALE GENOMIC DNA]</scope>
    <source>
        <strain evidence="1 2">DSM 16957</strain>
    </source>
</reference>
<dbReference type="STRING" id="265719.SAMN04488509_105191"/>
<dbReference type="PANTHER" id="PTHR16128:SF5">
    <property type="entry name" value="FAD_NAD(P)-BINDING OXIDOREDUCTASE FAMILY PROTEIN"/>
    <property type="match status" value="1"/>
</dbReference>
<name>A0A1G6WY19_9GAMM</name>
<dbReference type="SUPFAM" id="SSF51905">
    <property type="entry name" value="FAD/NAD(P)-binding domain"/>
    <property type="match status" value="1"/>
</dbReference>
<proteinExistence type="predicted"/>
<dbReference type="AlphaFoldDB" id="A0A1G6WY19"/>
<protein>
    <recommendedName>
        <fullName evidence="3">Amine oxidase domain-containing protein</fullName>
    </recommendedName>
</protein>
<gene>
    <name evidence="1" type="ORF">SAMN04488509_105191</name>
</gene>
<sequence>MPTLPLQANTVVIGAGLTGSLIARGLSAAGDSVAVIDKGRGPGGRLSVRRTDSGSFAHGCPLSTVSAWLQALPREPLQALGLPDSPGVDDPRVQALPRHLLEGIASRFGAQVVRIERAGERWRLWDADAALLAEARRLVLTAPAPQSAALLAGLQPEWSRRLGALGLAPAWALLLAQDATRPGPDWAKLASPALRVLPQDSLPEADAAGPAVRRWVVQLGDAHSAALLEASPAQVLDAVLGLLGLGTADFLHSSAHRWRYARVLDPLPEPALVCARSELAVCGDAFAGTAGAAGPMADLQRCLASARALLDVWKYRTLAV</sequence>
<dbReference type="PANTHER" id="PTHR16128">
    <property type="entry name" value="FAD/NAD(P)-BINDING OXIDOREDUCTASE FAMILY PROTEIN"/>
    <property type="match status" value="1"/>
</dbReference>
<dbReference type="RefSeq" id="WP_091242481.1">
    <property type="nucleotide sequence ID" value="NZ_FNAG01000005.1"/>
</dbReference>
<accession>A0A1G6WY19</accession>
<evidence type="ECO:0008006" key="3">
    <source>
        <dbReference type="Google" id="ProtNLM"/>
    </source>
</evidence>
<dbReference type="EMBL" id="FNAG01000005">
    <property type="protein sequence ID" value="SDD69956.1"/>
    <property type="molecule type" value="Genomic_DNA"/>
</dbReference>